<dbReference type="Proteomes" id="UP000265663">
    <property type="component" value="Unassembled WGS sequence"/>
</dbReference>
<feature type="transmembrane region" description="Helical" evidence="10">
    <location>
        <begin position="216"/>
        <end position="235"/>
    </location>
</feature>
<dbReference type="EMBL" id="KE747839">
    <property type="protein sequence ID" value="RMZ73147.1"/>
    <property type="molecule type" value="Genomic_DNA"/>
</dbReference>
<evidence type="ECO:0000256" key="3">
    <source>
        <dbReference type="ARBA" id="ARBA00022448"/>
    </source>
</evidence>
<evidence type="ECO:0000256" key="10">
    <source>
        <dbReference type="SAM" id="Phobius"/>
    </source>
</evidence>
<dbReference type="SFLD" id="SFLDS00052">
    <property type="entry name" value="Ferric_Reductase_Domain"/>
    <property type="match status" value="1"/>
</dbReference>
<sequence length="599" mass="68259">MPGLPPGTVKHWILLTYQPVIVTIFLVVAVAKWYSRRGRSRRKARATVGEKREDAEAISRCEKYHIVLEDERSSRSIPCNSARVDAIAEESDEGTRLQDEEHAIDRASKKTSCMSMLSNWTRYILTYQPAPLPIVHRALSENSTTLCVLALVMLQGFYLVFKVGLPPSSGDLIGDRAGLLFINNLPWLYLFAAKNQPLKLLFGFSHENMNLLHRRLGEWMCFLAVVHIGAMLMGWYEFHRPRGLGLIRYLLIPYILWGVGTWLAYQTLYLTALRSFRVWWYEAFLGLHVLLQAGALIMLWLHNPPSRQFILAALAIFVLDRSVWRLCIKRHVTQARLQVSDDGQTVLVSADWPMKSRDASFWRKIFGGNTEYGWKPSQHVFISIPEMGRKYRFQYHPFTIASAAPAPGQTCGWFNLIIRAKGGFSRDLLHYAEKTQSTRICVDGPYGSLRTLEMARDNDVCIIVAGGAGIAVAYPLLWSLLHHNATSDQNAIPHPREQQICLIWIVQDTSHISWLGQEKLDELRELGLYLVVPPPTRRHGRPDIRAILREQVEDLKEQNDIVSVVVSGPDGLNRTVRNECARMIRKGIKVEVAVEKFGW</sequence>
<dbReference type="InterPro" id="IPR051410">
    <property type="entry name" value="Ferric/Cupric_Reductase"/>
</dbReference>
<dbReference type="GO" id="GO:0052851">
    <property type="term" value="F:ferric-chelate reductase (NADPH) activity"/>
    <property type="evidence" value="ECO:0007669"/>
    <property type="project" value="UniProtKB-EC"/>
</dbReference>
<keyword evidence="13" id="KW-1185">Reference proteome</keyword>
<feature type="transmembrane region" description="Helical" evidence="10">
    <location>
        <begin position="460"/>
        <end position="481"/>
    </location>
</feature>
<organism evidence="12 13">
    <name type="scientific">Pyrenophora seminiperda CCB06</name>
    <dbReference type="NCBI Taxonomy" id="1302712"/>
    <lineage>
        <taxon>Eukaryota</taxon>
        <taxon>Fungi</taxon>
        <taxon>Dikarya</taxon>
        <taxon>Ascomycota</taxon>
        <taxon>Pezizomycotina</taxon>
        <taxon>Dothideomycetes</taxon>
        <taxon>Pleosporomycetidae</taxon>
        <taxon>Pleosporales</taxon>
        <taxon>Pleosporineae</taxon>
        <taxon>Pleosporaceae</taxon>
        <taxon>Pyrenophora</taxon>
    </lineage>
</organism>
<dbReference type="PROSITE" id="PS51384">
    <property type="entry name" value="FAD_FR"/>
    <property type="match status" value="1"/>
</dbReference>
<dbReference type="CDD" id="cd06186">
    <property type="entry name" value="NOX_Duox_like_FAD_NADP"/>
    <property type="match status" value="1"/>
</dbReference>
<evidence type="ECO:0000256" key="2">
    <source>
        <dbReference type="ARBA" id="ARBA00012668"/>
    </source>
</evidence>
<evidence type="ECO:0000256" key="9">
    <source>
        <dbReference type="ARBA" id="ARBA00048483"/>
    </source>
</evidence>
<evidence type="ECO:0000256" key="4">
    <source>
        <dbReference type="ARBA" id="ARBA00022475"/>
    </source>
</evidence>
<evidence type="ECO:0000256" key="8">
    <source>
        <dbReference type="ARBA" id="ARBA00023136"/>
    </source>
</evidence>
<dbReference type="SUPFAM" id="SSF63380">
    <property type="entry name" value="Riboflavin synthase domain-like"/>
    <property type="match status" value="1"/>
</dbReference>
<keyword evidence="3" id="KW-0813">Transport</keyword>
<dbReference type="GO" id="GO:0006826">
    <property type="term" value="P:iron ion transport"/>
    <property type="evidence" value="ECO:0007669"/>
    <property type="project" value="TreeGrafter"/>
</dbReference>
<reference evidence="12 13" key="1">
    <citation type="journal article" date="2014" name="PLoS ONE">
        <title>De novo Genome Assembly of the Fungal Plant Pathogen Pyrenophora semeniperda.</title>
        <authorList>
            <person name="Soliai M.M."/>
            <person name="Meyer S.E."/>
            <person name="Udall J.A."/>
            <person name="Elzinga D.E."/>
            <person name="Hermansen R.A."/>
            <person name="Bodily P.M."/>
            <person name="Hart A.A."/>
            <person name="Coleman C.E."/>
        </authorList>
    </citation>
    <scope>NUCLEOTIDE SEQUENCE [LARGE SCALE GENOMIC DNA]</scope>
    <source>
        <strain evidence="12 13">CCB06</strain>
        <tissue evidence="12">Mycelium</tissue>
    </source>
</reference>
<keyword evidence="8 10" id="KW-0472">Membrane</keyword>
<dbReference type="OrthoDB" id="3702650at2759"/>
<feature type="transmembrane region" description="Helical" evidence="10">
    <location>
        <begin position="278"/>
        <end position="302"/>
    </location>
</feature>
<feature type="transmembrane region" description="Helical" evidence="10">
    <location>
        <begin position="308"/>
        <end position="328"/>
    </location>
</feature>
<gene>
    <name evidence="12" type="ORF">GMOD_00008939</name>
</gene>
<evidence type="ECO:0000256" key="6">
    <source>
        <dbReference type="ARBA" id="ARBA00022989"/>
    </source>
</evidence>
<dbReference type="PANTHER" id="PTHR32361">
    <property type="entry name" value="FERRIC/CUPRIC REDUCTASE TRANSMEMBRANE COMPONENT"/>
    <property type="match status" value="1"/>
</dbReference>
<keyword evidence="6 10" id="KW-1133">Transmembrane helix</keyword>
<accession>A0A3M7MFA1</accession>
<comment type="catalytic activity">
    <reaction evidence="9">
        <text>2 a Fe(II)-siderophore + NADP(+) + H(+) = 2 a Fe(III)-siderophore + NADPH</text>
        <dbReference type="Rhea" id="RHEA:28795"/>
        <dbReference type="Rhea" id="RHEA-COMP:11342"/>
        <dbReference type="Rhea" id="RHEA-COMP:11344"/>
        <dbReference type="ChEBI" id="CHEBI:15378"/>
        <dbReference type="ChEBI" id="CHEBI:29033"/>
        <dbReference type="ChEBI" id="CHEBI:29034"/>
        <dbReference type="ChEBI" id="CHEBI:57783"/>
        <dbReference type="ChEBI" id="CHEBI:58349"/>
        <dbReference type="EC" id="1.16.1.9"/>
    </reaction>
</comment>
<evidence type="ECO:0000259" key="11">
    <source>
        <dbReference type="PROSITE" id="PS51384"/>
    </source>
</evidence>
<dbReference type="SUPFAM" id="SSF52343">
    <property type="entry name" value="Ferredoxin reductase-like, C-terminal NADP-linked domain"/>
    <property type="match status" value="1"/>
</dbReference>
<evidence type="ECO:0000313" key="13">
    <source>
        <dbReference type="Proteomes" id="UP000265663"/>
    </source>
</evidence>
<dbReference type="PANTHER" id="PTHR32361:SF28">
    <property type="entry name" value="FRP1P"/>
    <property type="match status" value="1"/>
</dbReference>
<dbReference type="SFLD" id="SFLDG01168">
    <property type="entry name" value="Ferric_reductase_subgroup_(FRE"/>
    <property type="match status" value="1"/>
</dbReference>
<evidence type="ECO:0000313" key="12">
    <source>
        <dbReference type="EMBL" id="RMZ73147.1"/>
    </source>
</evidence>
<name>A0A3M7MFA1_9PLEO</name>
<keyword evidence="7" id="KW-0406">Ion transport</keyword>
<proteinExistence type="predicted"/>
<dbReference type="InterPro" id="IPR017927">
    <property type="entry name" value="FAD-bd_FR_type"/>
</dbReference>
<feature type="domain" description="FAD-binding FR-type" evidence="11">
    <location>
        <begin position="304"/>
        <end position="452"/>
    </location>
</feature>
<dbReference type="GO" id="GO:0005886">
    <property type="term" value="C:plasma membrane"/>
    <property type="evidence" value="ECO:0007669"/>
    <property type="project" value="UniProtKB-SubCell"/>
</dbReference>
<comment type="subcellular location">
    <subcellularLocation>
        <location evidence="1">Cell membrane</location>
        <topology evidence="1">Multi-pass membrane protein</topology>
    </subcellularLocation>
</comment>
<dbReference type="InterPro" id="IPR013130">
    <property type="entry name" value="Fe3_Rdtase_TM_dom"/>
</dbReference>
<dbReference type="Gene3D" id="3.40.50.80">
    <property type="entry name" value="Nucleotide-binding domain of ferredoxin-NADP reductase (FNR) module"/>
    <property type="match status" value="2"/>
</dbReference>
<dbReference type="InterPro" id="IPR039261">
    <property type="entry name" value="FNR_nucleotide-bd"/>
</dbReference>
<evidence type="ECO:0000256" key="7">
    <source>
        <dbReference type="ARBA" id="ARBA00023065"/>
    </source>
</evidence>
<dbReference type="Pfam" id="PF08022">
    <property type="entry name" value="FAD_binding_8"/>
    <property type="match status" value="1"/>
</dbReference>
<feature type="transmembrane region" description="Helical" evidence="10">
    <location>
        <begin position="247"/>
        <end position="266"/>
    </location>
</feature>
<dbReference type="GO" id="GO:0015677">
    <property type="term" value="P:copper ion import"/>
    <property type="evidence" value="ECO:0007669"/>
    <property type="project" value="TreeGrafter"/>
</dbReference>
<dbReference type="InterPro" id="IPR013112">
    <property type="entry name" value="FAD-bd_8"/>
</dbReference>
<dbReference type="InterPro" id="IPR017938">
    <property type="entry name" value="Riboflavin_synthase-like_b-brl"/>
</dbReference>
<keyword evidence="5 10" id="KW-0812">Transmembrane</keyword>
<dbReference type="GO" id="GO:0006879">
    <property type="term" value="P:intracellular iron ion homeostasis"/>
    <property type="evidence" value="ECO:0007669"/>
    <property type="project" value="TreeGrafter"/>
</dbReference>
<dbReference type="AlphaFoldDB" id="A0A3M7MFA1"/>
<dbReference type="EC" id="1.16.1.9" evidence="2"/>
<evidence type="ECO:0000256" key="1">
    <source>
        <dbReference type="ARBA" id="ARBA00004651"/>
    </source>
</evidence>
<protein>
    <recommendedName>
        <fullName evidence="2">ferric-chelate reductase (NADPH)</fullName>
        <ecNumber evidence="2">1.16.1.9</ecNumber>
    </recommendedName>
</protein>
<evidence type="ECO:0000256" key="5">
    <source>
        <dbReference type="ARBA" id="ARBA00022692"/>
    </source>
</evidence>
<feature type="transmembrane region" description="Helical" evidence="10">
    <location>
        <begin position="12"/>
        <end position="35"/>
    </location>
</feature>
<keyword evidence="4" id="KW-1003">Cell membrane</keyword>
<dbReference type="Pfam" id="PF01794">
    <property type="entry name" value="Ferric_reduct"/>
    <property type="match status" value="1"/>
</dbReference>